<evidence type="ECO:0000256" key="1">
    <source>
        <dbReference type="SAM" id="MobiDB-lite"/>
    </source>
</evidence>
<sequence>MGGAWAAAVTRKSSPSSLSPVSPLPPPGPPSRAMGRINPISLRVKHLINWPSSVIHPAITSYLGHIFQDYFTATPHIRASQSGIYVNLTVLQTSRDPPVERHPKWDNPKLDFTVMDMRGTEGLMERRAYQARAGHFYYRIVAKNKVKSAFQKALDADGRQLDAAGIFRRPNGRILIDEEERRTLGLRRAPLAEWARVKHTSQMAEDVSDLLAAMGQRPVVSLAGEGSGSTSTSTSTATGAGEGAGAGQGYAISPDASSIIHLRFNVIRNPLLNGEILAQYVAYLVSRNVPLARIYRTLMTSMGKGVTE</sequence>
<organism evidence="2 3">
    <name type="scientific">Gonapodya prolifera (strain JEL478)</name>
    <name type="common">Monoblepharis prolifera</name>
    <dbReference type="NCBI Taxonomy" id="1344416"/>
    <lineage>
        <taxon>Eukaryota</taxon>
        <taxon>Fungi</taxon>
        <taxon>Fungi incertae sedis</taxon>
        <taxon>Chytridiomycota</taxon>
        <taxon>Chytridiomycota incertae sedis</taxon>
        <taxon>Monoblepharidomycetes</taxon>
        <taxon>Monoblepharidales</taxon>
        <taxon>Gonapodyaceae</taxon>
        <taxon>Gonapodya</taxon>
    </lineage>
</organism>
<dbReference type="OrthoDB" id="2095183at2759"/>
<evidence type="ECO:0000313" key="3">
    <source>
        <dbReference type="Proteomes" id="UP000070544"/>
    </source>
</evidence>
<feature type="region of interest" description="Disordered" evidence="1">
    <location>
        <begin position="1"/>
        <end position="36"/>
    </location>
</feature>
<dbReference type="EMBL" id="KQ965736">
    <property type="protein sequence ID" value="KXS19981.1"/>
    <property type="molecule type" value="Genomic_DNA"/>
</dbReference>
<name>A0A139ATC4_GONPJ</name>
<feature type="compositionally biased region" description="Low complexity" evidence="1">
    <location>
        <begin position="228"/>
        <end position="239"/>
    </location>
</feature>
<accession>A0A139ATC4</accession>
<reference evidence="2 3" key="1">
    <citation type="journal article" date="2015" name="Genome Biol. Evol.">
        <title>Phylogenomic analyses indicate that early fungi evolved digesting cell walls of algal ancestors of land plants.</title>
        <authorList>
            <person name="Chang Y."/>
            <person name="Wang S."/>
            <person name="Sekimoto S."/>
            <person name="Aerts A.L."/>
            <person name="Choi C."/>
            <person name="Clum A."/>
            <person name="LaButti K.M."/>
            <person name="Lindquist E.A."/>
            <person name="Yee Ngan C."/>
            <person name="Ohm R.A."/>
            <person name="Salamov A.A."/>
            <person name="Grigoriev I.V."/>
            <person name="Spatafora J.W."/>
            <person name="Berbee M.L."/>
        </authorList>
    </citation>
    <scope>NUCLEOTIDE SEQUENCE [LARGE SCALE GENOMIC DNA]</scope>
    <source>
        <strain evidence="2 3">JEL478</strain>
    </source>
</reference>
<evidence type="ECO:0000313" key="2">
    <source>
        <dbReference type="EMBL" id="KXS19981.1"/>
    </source>
</evidence>
<dbReference type="Proteomes" id="UP000070544">
    <property type="component" value="Unassembled WGS sequence"/>
</dbReference>
<protein>
    <submittedName>
        <fullName evidence="2">Uncharacterized protein</fullName>
    </submittedName>
</protein>
<gene>
    <name evidence="2" type="ORF">M427DRAFT_142864</name>
</gene>
<dbReference type="AlphaFoldDB" id="A0A139ATC4"/>
<keyword evidence="3" id="KW-1185">Reference proteome</keyword>
<feature type="region of interest" description="Disordered" evidence="1">
    <location>
        <begin position="222"/>
        <end position="244"/>
    </location>
</feature>
<proteinExistence type="predicted"/>